<evidence type="ECO:0000256" key="1">
    <source>
        <dbReference type="ARBA" id="ARBA00004141"/>
    </source>
</evidence>
<evidence type="ECO:0000256" key="3">
    <source>
        <dbReference type="ARBA" id="ARBA00022737"/>
    </source>
</evidence>
<organism evidence="11 12">
    <name type="scientific">Halogranum rubrum</name>
    <dbReference type="NCBI Taxonomy" id="553466"/>
    <lineage>
        <taxon>Archaea</taxon>
        <taxon>Methanobacteriati</taxon>
        <taxon>Methanobacteriota</taxon>
        <taxon>Stenosarchaea group</taxon>
        <taxon>Halobacteria</taxon>
        <taxon>Halobacteriales</taxon>
        <taxon>Haloferacaceae</taxon>
    </lineage>
</organism>
<dbReference type="Pfam" id="PF00571">
    <property type="entry name" value="CBS"/>
    <property type="match status" value="2"/>
</dbReference>
<dbReference type="InterPro" id="IPR000644">
    <property type="entry name" value="CBS_dom"/>
</dbReference>
<dbReference type="PANTHER" id="PTHR22777:SF17">
    <property type="entry name" value="UPF0053 PROTEIN SLL0260"/>
    <property type="match status" value="1"/>
</dbReference>
<dbReference type="Pfam" id="PF01595">
    <property type="entry name" value="CNNM"/>
    <property type="match status" value="1"/>
</dbReference>
<sequence>MVQVFDVTTIVGVAAVAALLVCSAFFSGSEIAVFSLERHRLSALLQRETESRVAPLRRLRDDPHRLLVTILVGNTIVNVAMASIATAVIARLFDPTTGAIVSTIVMSGLILLFGEISPKSYGVANAESLALSTARPLELVQKALYPVVVFFDVASRGINRITGGGQDIERPYVTREEIEALLTTGERVGVIDEVERDMVQGVFDLSSTTAREVMVPRVNVVGVDVETPLEEVLEVCSTNRLTRLPVYEGTLERMVGIADIRDVERAAREGGHLREALLPTLQVPDSREIDSLLTEMQDKRVPMVIVLDEFGEMEGIITIEDILEEIVGEIFEVGEERFIRPTARGLLVKGEVTVGEVNDFLGVELPLEGDFETVAGLINTELGRIGDVGDTVEVASVSLTVDSIDGNRISRVRVEQVADENSGEDEELPGTGTE</sequence>
<dbReference type="PROSITE" id="PS51371">
    <property type="entry name" value="CBS"/>
    <property type="match status" value="2"/>
</dbReference>
<dbReference type="InterPro" id="IPR016169">
    <property type="entry name" value="FAD-bd_PCMH_sub2"/>
</dbReference>
<dbReference type="PANTHER" id="PTHR22777">
    <property type="entry name" value="HEMOLYSIN-RELATED"/>
    <property type="match status" value="1"/>
</dbReference>
<dbReference type="STRING" id="553466.SAMN04487950_1812"/>
<dbReference type="Gene3D" id="3.10.580.10">
    <property type="entry name" value="CBS-domain"/>
    <property type="match status" value="1"/>
</dbReference>
<dbReference type="SMART" id="SM00116">
    <property type="entry name" value="CBS"/>
    <property type="match status" value="2"/>
</dbReference>
<dbReference type="GO" id="GO:0050660">
    <property type="term" value="F:flavin adenine dinucleotide binding"/>
    <property type="evidence" value="ECO:0007669"/>
    <property type="project" value="InterPro"/>
</dbReference>
<dbReference type="FunFam" id="3.10.580.10:FF:000002">
    <property type="entry name" value="Magnesium/cobalt efflux protein CorC"/>
    <property type="match status" value="1"/>
</dbReference>
<dbReference type="SMART" id="SM01091">
    <property type="entry name" value="CorC_HlyC"/>
    <property type="match status" value="1"/>
</dbReference>
<keyword evidence="5 7" id="KW-0129">CBS domain</keyword>
<protein>
    <submittedName>
        <fullName evidence="11">Hemolysin, contains CBS domains</fullName>
    </submittedName>
</protein>
<feature type="transmembrane region" description="Helical" evidence="8">
    <location>
        <begin position="12"/>
        <end position="36"/>
    </location>
</feature>
<evidence type="ECO:0000256" key="6">
    <source>
        <dbReference type="ARBA" id="ARBA00023136"/>
    </source>
</evidence>
<keyword evidence="2 8" id="KW-0812">Transmembrane</keyword>
<dbReference type="PROSITE" id="PS51846">
    <property type="entry name" value="CNNM"/>
    <property type="match status" value="1"/>
</dbReference>
<comment type="subcellular location">
    <subcellularLocation>
        <location evidence="1">Membrane</location>
        <topology evidence="1">Multi-pass membrane protein</topology>
    </subcellularLocation>
</comment>
<feature type="domain" description="CBS" evidence="9">
    <location>
        <begin position="214"/>
        <end position="275"/>
    </location>
</feature>
<name>A0A1I4E2N9_9EURY</name>
<keyword evidence="12" id="KW-1185">Reference proteome</keyword>
<dbReference type="Pfam" id="PF03471">
    <property type="entry name" value="CorC_HlyC"/>
    <property type="match status" value="1"/>
</dbReference>
<dbReference type="AlphaFoldDB" id="A0A1I4E2N9"/>
<reference evidence="12" key="1">
    <citation type="submission" date="2016-10" db="EMBL/GenBank/DDBJ databases">
        <authorList>
            <person name="Varghese N."/>
            <person name="Submissions S."/>
        </authorList>
    </citation>
    <scope>NUCLEOTIDE SEQUENCE [LARGE SCALE GENOMIC DNA]</scope>
    <source>
        <strain evidence="12">CGMCC 1.7738</strain>
    </source>
</reference>
<evidence type="ECO:0000259" key="9">
    <source>
        <dbReference type="PROSITE" id="PS51371"/>
    </source>
</evidence>
<dbReference type="CDD" id="cd04590">
    <property type="entry name" value="CBS_pair_CorC_HlyC_assoc"/>
    <property type="match status" value="1"/>
</dbReference>
<evidence type="ECO:0000256" key="2">
    <source>
        <dbReference type="ARBA" id="ARBA00022692"/>
    </source>
</evidence>
<dbReference type="InterPro" id="IPR002550">
    <property type="entry name" value="CNNM"/>
</dbReference>
<dbReference type="GO" id="GO:0016020">
    <property type="term" value="C:membrane"/>
    <property type="evidence" value="ECO:0007669"/>
    <property type="project" value="UniProtKB-SubCell"/>
</dbReference>
<feature type="transmembrane region" description="Helical" evidence="8">
    <location>
        <begin position="66"/>
        <end position="90"/>
    </location>
</feature>
<dbReference type="SUPFAM" id="SSF56176">
    <property type="entry name" value="FAD-binding/transporter-associated domain-like"/>
    <property type="match status" value="1"/>
</dbReference>
<dbReference type="EMBL" id="FOTC01000002">
    <property type="protein sequence ID" value="SFK99439.1"/>
    <property type="molecule type" value="Genomic_DNA"/>
</dbReference>
<evidence type="ECO:0000256" key="5">
    <source>
        <dbReference type="ARBA" id="ARBA00023122"/>
    </source>
</evidence>
<dbReference type="InterPro" id="IPR005170">
    <property type="entry name" value="Transptr-assoc_dom"/>
</dbReference>
<dbReference type="Gene3D" id="3.30.465.10">
    <property type="match status" value="1"/>
</dbReference>
<gene>
    <name evidence="11" type="ORF">SAMN04487950_1812</name>
</gene>
<accession>A0A1I4E2N9</accession>
<keyword evidence="3" id="KW-0677">Repeat</keyword>
<dbReference type="SUPFAM" id="SSF54631">
    <property type="entry name" value="CBS-domain pair"/>
    <property type="match status" value="1"/>
</dbReference>
<dbReference type="InterPro" id="IPR046342">
    <property type="entry name" value="CBS_dom_sf"/>
</dbReference>
<dbReference type="InterPro" id="IPR044751">
    <property type="entry name" value="Ion_transp-like_CBS"/>
</dbReference>
<feature type="domain" description="CNNM transmembrane" evidence="10">
    <location>
        <begin position="5"/>
        <end position="195"/>
    </location>
</feature>
<dbReference type="Proteomes" id="UP000199607">
    <property type="component" value="Unassembled WGS sequence"/>
</dbReference>
<evidence type="ECO:0000256" key="8">
    <source>
        <dbReference type="SAM" id="Phobius"/>
    </source>
</evidence>
<dbReference type="RefSeq" id="WP_177197592.1">
    <property type="nucleotide sequence ID" value="NZ_FOTC01000002.1"/>
</dbReference>
<evidence type="ECO:0000259" key="10">
    <source>
        <dbReference type="PROSITE" id="PS51846"/>
    </source>
</evidence>
<evidence type="ECO:0000313" key="12">
    <source>
        <dbReference type="Proteomes" id="UP000199607"/>
    </source>
</evidence>
<keyword evidence="6 8" id="KW-0472">Membrane</keyword>
<evidence type="ECO:0000256" key="4">
    <source>
        <dbReference type="ARBA" id="ARBA00022989"/>
    </source>
</evidence>
<evidence type="ECO:0000256" key="7">
    <source>
        <dbReference type="PROSITE-ProRule" id="PRU00703"/>
    </source>
</evidence>
<keyword evidence="4 8" id="KW-1133">Transmembrane helix</keyword>
<evidence type="ECO:0000313" key="11">
    <source>
        <dbReference type="EMBL" id="SFK99439.1"/>
    </source>
</evidence>
<feature type="domain" description="CBS" evidence="9">
    <location>
        <begin position="276"/>
        <end position="333"/>
    </location>
</feature>
<dbReference type="InterPro" id="IPR036318">
    <property type="entry name" value="FAD-bd_PCMH-like_sf"/>
</dbReference>
<proteinExistence type="predicted"/>